<dbReference type="InterPro" id="IPR050401">
    <property type="entry name" value="Cyclic_nucleotide_synthase"/>
</dbReference>
<dbReference type="GO" id="GO:0000166">
    <property type="term" value="F:nucleotide binding"/>
    <property type="evidence" value="ECO:0007669"/>
    <property type="project" value="UniProtKB-KW"/>
</dbReference>
<evidence type="ECO:0000256" key="1">
    <source>
        <dbReference type="ARBA" id="ARBA00004370"/>
    </source>
</evidence>
<proteinExistence type="predicted"/>
<gene>
    <name evidence="10" type="ORF">ACOF00016_LOCUS7699</name>
</gene>
<dbReference type="Gene3D" id="1.10.1300.10">
    <property type="entry name" value="3'5'-cyclic nucleotide phosphodiesterase, catalytic domain"/>
    <property type="match status" value="1"/>
</dbReference>
<protein>
    <recommendedName>
        <fullName evidence="9">Guanylate cyclase domain-containing protein</fullName>
    </recommendedName>
</protein>
<dbReference type="PROSITE" id="PS50125">
    <property type="entry name" value="GUANYLATE_CYCLASE_2"/>
    <property type="match status" value="1"/>
</dbReference>
<dbReference type="GO" id="GO:0035556">
    <property type="term" value="P:intracellular signal transduction"/>
    <property type="evidence" value="ECO:0007669"/>
    <property type="project" value="InterPro"/>
</dbReference>
<evidence type="ECO:0000256" key="3">
    <source>
        <dbReference type="ARBA" id="ARBA00022741"/>
    </source>
</evidence>
<dbReference type="EMBL" id="HBIM01009094">
    <property type="protein sequence ID" value="CAE0410165.1"/>
    <property type="molecule type" value="Transcribed_RNA"/>
</dbReference>
<dbReference type="PANTHER" id="PTHR11920">
    <property type="entry name" value="GUANYLYL CYCLASE"/>
    <property type="match status" value="1"/>
</dbReference>
<accession>A0A7S3L4K2</accession>
<dbReference type="SMART" id="SM00471">
    <property type="entry name" value="HDc"/>
    <property type="match status" value="1"/>
</dbReference>
<evidence type="ECO:0000256" key="5">
    <source>
        <dbReference type="ARBA" id="ARBA00023136"/>
    </source>
</evidence>
<feature type="transmembrane region" description="Helical" evidence="8">
    <location>
        <begin position="64"/>
        <end position="88"/>
    </location>
</feature>
<dbReference type="InterPro" id="IPR036971">
    <property type="entry name" value="PDEase_catalytic_dom_sf"/>
</dbReference>
<dbReference type="GO" id="GO:0007168">
    <property type="term" value="P:receptor guanylyl cyclase signaling pathway"/>
    <property type="evidence" value="ECO:0007669"/>
    <property type="project" value="TreeGrafter"/>
</dbReference>
<feature type="transmembrane region" description="Helical" evidence="8">
    <location>
        <begin position="457"/>
        <end position="477"/>
    </location>
</feature>
<dbReference type="GO" id="GO:0004383">
    <property type="term" value="F:guanylate cyclase activity"/>
    <property type="evidence" value="ECO:0007669"/>
    <property type="project" value="TreeGrafter"/>
</dbReference>
<dbReference type="GO" id="GO:0001653">
    <property type="term" value="F:peptide receptor activity"/>
    <property type="evidence" value="ECO:0007669"/>
    <property type="project" value="TreeGrafter"/>
</dbReference>
<name>A0A7S3L4K2_9STRA</name>
<feature type="region of interest" description="Disordered" evidence="7">
    <location>
        <begin position="1"/>
        <end position="52"/>
    </location>
</feature>
<dbReference type="PANTHER" id="PTHR11920:SF335">
    <property type="entry name" value="GUANYLATE CYCLASE"/>
    <property type="match status" value="1"/>
</dbReference>
<comment type="subcellular location">
    <subcellularLocation>
        <location evidence="1">Membrane</location>
    </subcellularLocation>
</comment>
<feature type="domain" description="Guanylate cyclase" evidence="9">
    <location>
        <begin position="557"/>
        <end position="691"/>
    </location>
</feature>
<evidence type="ECO:0000256" key="7">
    <source>
        <dbReference type="SAM" id="MobiDB-lite"/>
    </source>
</evidence>
<evidence type="ECO:0000256" key="8">
    <source>
        <dbReference type="SAM" id="Phobius"/>
    </source>
</evidence>
<dbReference type="Pfam" id="PF00211">
    <property type="entry name" value="Guanylate_cyc"/>
    <property type="match status" value="1"/>
</dbReference>
<dbReference type="Gene3D" id="3.30.70.1230">
    <property type="entry name" value="Nucleotide cyclase"/>
    <property type="match status" value="1"/>
</dbReference>
<dbReference type="SUPFAM" id="SSF55073">
    <property type="entry name" value="Nucleotide cyclase"/>
    <property type="match status" value="1"/>
</dbReference>
<dbReference type="InterPro" id="IPR001054">
    <property type="entry name" value="A/G_cyclase"/>
</dbReference>
<keyword evidence="3" id="KW-0547">Nucleotide-binding</keyword>
<evidence type="ECO:0000259" key="9">
    <source>
        <dbReference type="PROSITE" id="PS50125"/>
    </source>
</evidence>
<evidence type="ECO:0000256" key="6">
    <source>
        <dbReference type="ARBA" id="ARBA00023239"/>
    </source>
</evidence>
<dbReference type="CDD" id="cd07302">
    <property type="entry name" value="CHD"/>
    <property type="match status" value="1"/>
</dbReference>
<dbReference type="GO" id="GO:0005886">
    <property type="term" value="C:plasma membrane"/>
    <property type="evidence" value="ECO:0007669"/>
    <property type="project" value="TreeGrafter"/>
</dbReference>
<dbReference type="GO" id="GO:0004016">
    <property type="term" value="F:adenylate cyclase activity"/>
    <property type="evidence" value="ECO:0007669"/>
    <property type="project" value="TreeGrafter"/>
</dbReference>
<dbReference type="SMART" id="SM00044">
    <property type="entry name" value="CYCc"/>
    <property type="match status" value="1"/>
</dbReference>
<dbReference type="Pfam" id="PF00233">
    <property type="entry name" value="PDEase_I"/>
    <property type="match status" value="1"/>
</dbReference>
<dbReference type="SUPFAM" id="SSF109604">
    <property type="entry name" value="HD-domain/PDEase-like"/>
    <property type="match status" value="1"/>
</dbReference>
<keyword evidence="4 8" id="KW-1133">Transmembrane helix</keyword>
<dbReference type="GO" id="GO:0004114">
    <property type="term" value="F:3',5'-cyclic-nucleotide phosphodiesterase activity"/>
    <property type="evidence" value="ECO:0007669"/>
    <property type="project" value="InterPro"/>
</dbReference>
<evidence type="ECO:0000256" key="2">
    <source>
        <dbReference type="ARBA" id="ARBA00022692"/>
    </source>
</evidence>
<evidence type="ECO:0000256" key="4">
    <source>
        <dbReference type="ARBA" id="ARBA00022989"/>
    </source>
</evidence>
<dbReference type="InterPro" id="IPR003607">
    <property type="entry name" value="HD/PDEase_dom"/>
</dbReference>
<feature type="compositionally biased region" description="Low complexity" evidence="7">
    <location>
        <begin position="33"/>
        <end position="50"/>
    </location>
</feature>
<sequence length="1180" mass="133370">MTNEATIADDVGIPDNVSVSTESQVTEDPALKESSSGKSATDTSSTSSSDESSKFVKKETRHVLFLRILVLLILFSASAAISLVVFFVTSNGETETFESQYNAAADKVTETFVRIASGKMEAAGNLIVAMIAHGVDHNRDWPFVTLSSFQERATTAKDLSGSLMMSFMPVVTHSNRLQWENYTLNDPDNKWYHDAIDYQEQVGLHDLDNAPPIRTDDPNLDLTSGIANYIYNFDKKTLGKATISPQAETYLPIWQSSPVTQQSLVNQNSASNSLGAQECLRYSEVVFDGMRSSKPGYGSDDNPVTSEIAWLLRMADRDPTKRYEGDIFTMVYFPVYSSFVSTTRETVGIMRAVIHWSRYFVDILPEATQGIVLVLEDGCSEPYTYQIDGGSVTPFGHGDLHDTKYDEYMKYATFADVKTISDGTEEGMKLHFDQCTFSIRVYPSDRTVETTTTNTPIVITVSVAIVFLFTVMMFFAYDRLVERRQRILMEKAKRTHRIVASLFPKNIRDQILDDDGDLRQGGLLGAKKNLKSFVDTGYDHHQIFGQMPIADLYPEATIMFADISGFTSWSSSREPAQVFVLLQTLYQAFDEIAKKRKVFKVETIGDSYVACCGVPEAEPAHAVKMARFAWDCMVKMHEVTRDLETQLGPDTGELNMRFGLNSGPVTAGLLRGDRSRFQLFGDTVNTAARMESTGIPGKIQCSQSTAEALMRSGKEHWLQARGDIVEAKGKGILKTFWLTPQVDRAYSANTANTDDDEDILTVDFAGKLADELLRREREVEWVSELLRDSIRDIVAARATKKGKIMKSLDSLPSHRSKSRTPLDEVVDVIKMPEFDAKSASREAEVFSVKIPENVSRLIREYVSIIAAAYRKNPFHNFEHACHVVMCTNKLLKRIVSPEMSDRELAKMKDNKRLASHLHNCTHGINSDPMTMFAILFSAIIHDVDHPGVSNKQFSEEHPLIGERYRHKSVAEQNSLDVAWDILMDSRFRELREYVFETATELSRFRQIVVNTVLATDIFDPELNELRKKRWNRAFAESSASGDAQDARATVVIEHIMQASDVCHTMQHWHVYQRHNKNLFEEILMAYRQGRCAANPAEFWYQGELKFFDNYIIPLAQKLKDCNVFGVSSDECLNYALRNRAEWADRGQAIVAEYIQAFPFEHRMMRQTNKTSFEEEKTEEA</sequence>
<feature type="compositionally biased region" description="Polar residues" evidence="7">
    <location>
        <begin position="17"/>
        <end position="26"/>
    </location>
</feature>
<dbReference type="InterPro" id="IPR002073">
    <property type="entry name" value="PDEase_catalytic_dom"/>
</dbReference>
<keyword evidence="6" id="KW-0456">Lyase</keyword>
<organism evidence="10">
    <name type="scientific">Amphora coffeiformis</name>
    <dbReference type="NCBI Taxonomy" id="265554"/>
    <lineage>
        <taxon>Eukaryota</taxon>
        <taxon>Sar</taxon>
        <taxon>Stramenopiles</taxon>
        <taxon>Ochrophyta</taxon>
        <taxon>Bacillariophyta</taxon>
        <taxon>Bacillariophyceae</taxon>
        <taxon>Bacillariophycidae</taxon>
        <taxon>Thalassiophysales</taxon>
        <taxon>Catenulaceae</taxon>
        <taxon>Amphora</taxon>
    </lineage>
</organism>
<reference evidence="10" key="1">
    <citation type="submission" date="2021-01" db="EMBL/GenBank/DDBJ databases">
        <authorList>
            <person name="Corre E."/>
            <person name="Pelletier E."/>
            <person name="Niang G."/>
            <person name="Scheremetjew M."/>
            <person name="Finn R."/>
            <person name="Kale V."/>
            <person name="Holt S."/>
            <person name="Cochrane G."/>
            <person name="Meng A."/>
            <person name="Brown T."/>
            <person name="Cohen L."/>
        </authorList>
    </citation>
    <scope>NUCLEOTIDE SEQUENCE</scope>
    <source>
        <strain evidence="10">CCMP127</strain>
    </source>
</reference>
<evidence type="ECO:0000313" key="10">
    <source>
        <dbReference type="EMBL" id="CAE0410165.1"/>
    </source>
</evidence>
<keyword evidence="2 8" id="KW-0812">Transmembrane</keyword>
<dbReference type="AlphaFoldDB" id="A0A7S3L4K2"/>
<keyword evidence="5 8" id="KW-0472">Membrane</keyword>
<dbReference type="InterPro" id="IPR029787">
    <property type="entry name" value="Nucleotide_cyclase"/>
</dbReference>